<organism evidence="6 7">
    <name type="scientific">Dictyobacter formicarum</name>
    <dbReference type="NCBI Taxonomy" id="2778368"/>
    <lineage>
        <taxon>Bacteria</taxon>
        <taxon>Bacillati</taxon>
        <taxon>Chloroflexota</taxon>
        <taxon>Ktedonobacteria</taxon>
        <taxon>Ktedonobacterales</taxon>
        <taxon>Dictyobacteraceae</taxon>
        <taxon>Dictyobacter</taxon>
    </lineage>
</organism>
<comment type="caution">
    <text evidence="6">The sequence shown here is derived from an EMBL/GenBank/DDBJ whole genome shotgun (WGS) entry which is preliminary data.</text>
</comment>
<evidence type="ECO:0000313" key="6">
    <source>
        <dbReference type="EMBL" id="GHO82723.1"/>
    </source>
</evidence>
<evidence type="ECO:0000256" key="2">
    <source>
        <dbReference type="ARBA" id="ARBA00022692"/>
    </source>
</evidence>
<proteinExistence type="predicted"/>
<evidence type="ECO:0008006" key="8">
    <source>
        <dbReference type="Google" id="ProtNLM"/>
    </source>
</evidence>
<sequence>MLYYGVALILIGDIGMIFTVQALGIHLHNPLPLVPFVLLMGVGQGFIGTPLINVVVTNIAPHHAGAASGTITTANQVSQALGVASIGVVFFSVLGVPGKSIAQLSMHYNQAFVISLIALMGMSMLTLVCLVLLARAPEKPQEVFVVIGDEIVEEISLPPAGMH</sequence>
<gene>
    <name evidence="6" type="ORF">KSZ_07290</name>
</gene>
<evidence type="ECO:0000256" key="3">
    <source>
        <dbReference type="ARBA" id="ARBA00022989"/>
    </source>
</evidence>
<dbReference type="PANTHER" id="PTHR42718:SF39">
    <property type="entry name" value="ACTINORHODIN TRANSPORTER-RELATED"/>
    <property type="match status" value="1"/>
</dbReference>
<dbReference type="EMBL" id="BNJJ01000002">
    <property type="protein sequence ID" value="GHO82723.1"/>
    <property type="molecule type" value="Genomic_DNA"/>
</dbReference>
<evidence type="ECO:0000256" key="1">
    <source>
        <dbReference type="ARBA" id="ARBA00004141"/>
    </source>
</evidence>
<dbReference type="Proteomes" id="UP000635565">
    <property type="component" value="Unassembled WGS sequence"/>
</dbReference>
<evidence type="ECO:0000256" key="4">
    <source>
        <dbReference type="ARBA" id="ARBA00023136"/>
    </source>
</evidence>
<feature type="transmembrane region" description="Helical" evidence="5">
    <location>
        <begin position="108"/>
        <end position="134"/>
    </location>
</feature>
<keyword evidence="4 5" id="KW-0472">Membrane</keyword>
<name>A0ABQ3VA98_9CHLR</name>
<keyword evidence="2 5" id="KW-0812">Transmembrane</keyword>
<keyword evidence="3 5" id="KW-1133">Transmembrane helix</keyword>
<reference evidence="6 7" key="1">
    <citation type="journal article" date="2021" name="Int. J. Syst. Evol. Microbiol.">
        <title>Reticulibacter mediterranei gen. nov., sp. nov., within the new family Reticulibacteraceae fam. nov., and Ktedonospora formicarum gen. nov., sp. nov., Ktedonobacter robiniae sp. nov., Dictyobacter formicarum sp. nov. and Dictyobacter arantiisoli sp. nov., belonging to the class Ktedonobacteria.</title>
        <authorList>
            <person name="Yabe S."/>
            <person name="Zheng Y."/>
            <person name="Wang C.M."/>
            <person name="Sakai Y."/>
            <person name="Abe K."/>
            <person name="Yokota A."/>
            <person name="Donadio S."/>
            <person name="Cavaletti L."/>
            <person name="Monciardini P."/>
        </authorList>
    </citation>
    <scope>NUCLEOTIDE SEQUENCE [LARGE SCALE GENOMIC DNA]</scope>
    <source>
        <strain evidence="6 7">SOSP1-9</strain>
    </source>
</reference>
<dbReference type="InterPro" id="IPR036259">
    <property type="entry name" value="MFS_trans_sf"/>
</dbReference>
<dbReference type="PANTHER" id="PTHR42718">
    <property type="entry name" value="MAJOR FACILITATOR SUPERFAMILY MULTIDRUG TRANSPORTER MFSC"/>
    <property type="match status" value="1"/>
</dbReference>
<feature type="transmembrane region" description="Helical" evidence="5">
    <location>
        <begin position="7"/>
        <end position="27"/>
    </location>
</feature>
<comment type="subcellular location">
    <subcellularLocation>
        <location evidence="1">Membrane</location>
        <topology evidence="1">Multi-pass membrane protein</topology>
    </subcellularLocation>
</comment>
<feature type="transmembrane region" description="Helical" evidence="5">
    <location>
        <begin position="77"/>
        <end position="96"/>
    </location>
</feature>
<accession>A0ABQ3VA98</accession>
<protein>
    <recommendedName>
        <fullName evidence="8">Major facilitator superfamily (MFS) profile domain-containing protein</fullName>
    </recommendedName>
</protein>
<evidence type="ECO:0000313" key="7">
    <source>
        <dbReference type="Proteomes" id="UP000635565"/>
    </source>
</evidence>
<dbReference type="Gene3D" id="1.20.1250.20">
    <property type="entry name" value="MFS general substrate transporter like domains"/>
    <property type="match status" value="1"/>
</dbReference>
<keyword evidence="7" id="KW-1185">Reference proteome</keyword>
<dbReference type="SUPFAM" id="SSF103473">
    <property type="entry name" value="MFS general substrate transporter"/>
    <property type="match status" value="1"/>
</dbReference>
<evidence type="ECO:0000256" key="5">
    <source>
        <dbReference type="SAM" id="Phobius"/>
    </source>
</evidence>
<feature type="transmembrane region" description="Helical" evidence="5">
    <location>
        <begin position="33"/>
        <end position="56"/>
    </location>
</feature>